<protein>
    <submittedName>
        <fullName evidence="1">Uncharacterized protein</fullName>
    </submittedName>
</protein>
<gene>
    <name evidence="1" type="ORF">P8C59_009097</name>
</gene>
<evidence type="ECO:0000313" key="2">
    <source>
        <dbReference type="Proteomes" id="UP001217918"/>
    </source>
</evidence>
<comment type="caution">
    <text evidence="1">The sequence shown here is derived from an EMBL/GenBank/DDBJ whole genome shotgun (WGS) entry which is preliminary data.</text>
</comment>
<dbReference type="Proteomes" id="UP001217918">
    <property type="component" value="Unassembled WGS sequence"/>
</dbReference>
<evidence type="ECO:0000313" key="1">
    <source>
        <dbReference type="EMBL" id="KAK2074927.1"/>
    </source>
</evidence>
<reference evidence="1" key="1">
    <citation type="journal article" date="2023" name="Mol. Plant Microbe Interact.">
        <title>Elucidating the Obligate Nature and Biological Capacity of an Invasive Fungal Corn Pathogen.</title>
        <authorList>
            <person name="MacCready J.S."/>
            <person name="Roggenkamp E.M."/>
            <person name="Gdanetz K."/>
            <person name="Chilvers M.I."/>
        </authorList>
    </citation>
    <scope>NUCLEOTIDE SEQUENCE</scope>
    <source>
        <strain evidence="1">PM02</strain>
    </source>
</reference>
<sequence>MPTEHQGSLVWSACFSSPLPHSEIPPAPATANSPSALAKHFTSTFVASGQDETLCGTTSTIHFAPGAGIKGYWEMTGPGRRCCR</sequence>
<dbReference type="AlphaFoldDB" id="A0AAD9MFV4"/>
<organism evidence="1 2">
    <name type="scientific">Phyllachora maydis</name>
    <dbReference type="NCBI Taxonomy" id="1825666"/>
    <lineage>
        <taxon>Eukaryota</taxon>
        <taxon>Fungi</taxon>
        <taxon>Dikarya</taxon>
        <taxon>Ascomycota</taxon>
        <taxon>Pezizomycotina</taxon>
        <taxon>Sordariomycetes</taxon>
        <taxon>Sordariomycetidae</taxon>
        <taxon>Phyllachorales</taxon>
        <taxon>Phyllachoraceae</taxon>
        <taxon>Phyllachora</taxon>
    </lineage>
</organism>
<keyword evidence="2" id="KW-1185">Reference proteome</keyword>
<proteinExistence type="predicted"/>
<name>A0AAD9MFV4_9PEZI</name>
<accession>A0AAD9MFV4</accession>
<dbReference type="EMBL" id="JAQQPM010000009">
    <property type="protein sequence ID" value="KAK2074927.1"/>
    <property type="molecule type" value="Genomic_DNA"/>
</dbReference>